<dbReference type="OrthoDB" id="2534397at2759"/>
<dbReference type="STRING" id="106004.A0A1Y2D4D9"/>
<protein>
    <submittedName>
        <fullName evidence="2">Uncharacterized protein</fullName>
    </submittedName>
</protein>
<feature type="compositionally biased region" description="Basic and acidic residues" evidence="1">
    <location>
        <begin position="298"/>
        <end position="311"/>
    </location>
</feature>
<evidence type="ECO:0000313" key="3">
    <source>
        <dbReference type="Proteomes" id="UP000193467"/>
    </source>
</evidence>
<gene>
    <name evidence="2" type="ORF">BCR35DRAFT_310450</name>
</gene>
<evidence type="ECO:0000256" key="1">
    <source>
        <dbReference type="SAM" id="MobiDB-lite"/>
    </source>
</evidence>
<feature type="compositionally biased region" description="Low complexity" evidence="1">
    <location>
        <begin position="10"/>
        <end position="39"/>
    </location>
</feature>
<sequence>MTSRLAPPFTTTTSTCTSTSSTSQRRSSPSSHSLKRTSSVISLPSPPDELAQPSLKHSYLDIGSDGDLEDDDEQEEEVDQLDSDQDDDDEGDAHASTLNPFVVPSTSTFKRQHQEQEEEQVASRPDHPQASPTHRAKRLRKGRELDRVSFSSAEKGKGKGKGVNPKGMGRGWDSPSNPFIEREGEGEMIAQRVERAKKARKSSARGGEGKEEMVTYVFRGKRIHYDLPLSTLLTSEDPTSSPFADPSPRLLFPPAAPITPPSATPSSSFLDALRATQKKGGQEQQLEEGRGLPPTPVTEKRKPTEVNKEGRFGPYKRMKAMKEPEGGMRN</sequence>
<comment type="caution">
    <text evidence="2">The sequence shown here is derived from an EMBL/GenBank/DDBJ whole genome shotgun (WGS) entry which is preliminary data.</text>
</comment>
<dbReference type="InParanoid" id="A0A1Y2D4D9"/>
<proteinExistence type="predicted"/>
<feature type="compositionally biased region" description="Basic and acidic residues" evidence="1">
    <location>
        <begin position="320"/>
        <end position="330"/>
    </location>
</feature>
<reference evidence="2 3" key="1">
    <citation type="submission" date="2016-07" db="EMBL/GenBank/DDBJ databases">
        <title>Pervasive Adenine N6-methylation of Active Genes in Fungi.</title>
        <authorList>
            <consortium name="DOE Joint Genome Institute"/>
            <person name="Mondo S.J."/>
            <person name="Dannebaum R.O."/>
            <person name="Kuo R.C."/>
            <person name="Labutti K."/>
            <person name="Haridas S."/>
            <person name="Kuo A."/>
            <person name="Salamov A."/>
            <person name="Ahrendt S.R."/>
            <person name="Lipzen A."/>
            <person name="Sullivan W."/>
            <person name="Andreopoulos W.B."/>
            <person name="Clum A."/>
            <person name="Lindquist E."/>
            <person name="Daum C."/>
            <person name="Ramamoorthy G.K."/>
            <person name="Gryganskyi A."/>
            <person name="Culley D."/>
            <person name="Magnuson J.K."/>
            <person name="James T.Y."/>
            <person name="O'Malley M.A."/>
            <person name="Stajich J.E."/>
            <person name="Spatafora J.W."/>
            <person name="Visel A."/>
            <person name="Grigoriev I.V."/>
        </authorList>
    </citation>
    <scope>NUCLEOTIDE SEQUENCE [LARGE SCALE GENOMIC DNA]</scope>
    <source>
        <strain evidence="2 3">62-1032</strain>
    </source>
</reference>
<feature type="compositionally biased region" description="Pro residues" evidence="1">
    <location>
        <begin position="254"/>
        <end position="263"/>
    </location>
</feature>
<evidence type="ECO:0000313" key="2">
    <source>
        <dbReference type="EMBL" id="ORY54168.1"/>
    </source>
</evidence>
<name>A0A1Y2D4D9_9BASI</name>
<dbReference type="Proteomes" id="UP000193467">
    <property type="component" value="Unassembled WGS sequence"/>
</dbReference>
<dbReference type="EMBL" id="MCGR01000100">
    <property type="protein sequence ID" value="ORY54168.1"/>
    <property type="molecule type" value="Genomic_DNA"/>
</dbReference>
<dbReference type="AlphaFoldDB" id="A0A1Y2D4D9"/>
<feature type="compositionally biased region" description="Polar residues" evidence="1">
    <location>
        <begin position="96"/>
        <end position="109"/>
    </location>
</feature>
<feature type="region of interest" description="Disordered" evidence="1">
    <location>
        <begin position="235"/>
        <end position="330"/>
    </location>
</feature>
<organism evidence="2 3">
    <name type="scientific">Leucosporidium creatinivorum</name>
    <dbReference type="NCBI Taxonomy" id="106004"/>
    <lineage>
        <taxon>Eukaryota</taxon>
        <taxon>Fungi</taxon>
        <taxon>Dikarya</taxon>
        <taxon>Basidiomycota</taxon>
        <taxon>Pucciniomycotina</taxon>
        <taxon>Microbotryomycetes</taxon>
        <taxon>Leucosporidiales</taxon>
        <taxon>Leucosporidium</taxon>
    </lineage>
</organism>
<accession>A0A1Y2D4D9</accession>
<feature type="region of interest" description="Disordered" evidence="1">
    <location>
        <begin position="1"/>
        <end position="184"/>
    </location>
</feature>
<feature type="compositionally biased region" description="Acidic residues" evidence="1">
    <location>
        <begin position="64"/>
        <end position="91"/>
    </location>
</feature>
<keyword evidence="3" id="KW-1185">Reference proteome</keyword>